<dbReference type="GO" id="GO:0020037">
    <property type="term" value="F:heme binding"/>
    <property type="evidence" value="ECO:0007669"/>
    <property type="project" value="InterPro"/>
</dbReference>
<organism evidence="4 5">
    <name type="scientific">Sphingomonas desiccabilis</name>
    <dbReference type="NCBI Taxonomy" id="429134"/>
    <lineage>
        <taxon>Bacteria</taxon>
        <taxon>Pseudomonadati</taxon>
        <taxon>Pseudomonadota</taxon>
        <taxon>Alphaproteobacteria</taxon>
        <taxon>Sphingomonadales</taxon>
        <taxon>Sphingomonadaceae</taxon>
        <taxon>Sphingomonas</taxon>
    </lineage>
</organism>
<dbReference type="RefSeq" id="WP_129342594.1">
    <property type="nucleotide sequence ID" value="NZ_JACIDD010000003.1"/>
</dbReference>
<dbReference type="InterPro" id="IPR009056">
    <property type="entry name" value="Cyt_c-like_dom"/>
</dbReference>
<evidence type="ECO:0000256" key="2">
    <source>
        <dbReference type="ARBA" id="ARBA00022723"/>
    </source>
</evidence>
<dbReference type="SUPFAM" id="SSF46626">
    <property type="entry name" value="Cytochrome c"/>
    <property type="match status" value="1"/>
</dbReference>
<dbReference type="EMBL" id="SDPT01000003">
    <property type="protein sequence ID" value="RXZ30257.1"/>
    <property type="molecule type" value="Genomic_DNA"/>
</dbReference>
<keyword evidence="5" id="KW-1185">Reference proteome</keyword>
<evidence type="ECO:0000313" key="4">
    <source>
        <dbReference type="EMBL" id="RXZ30257.1"/>
    </source>
</evidence>
<dbReference type="OrthoDB" id="9794982at2"/>
<dbReference type="GO" id="GO:0046872">
    <property type="term" value="F:metal ion binding"/>
    <property type="evidence" value="ECO:0007669"/>
    <property type="project" value="UniProtKB-KW"/>
</dbReference>
<dbReference type="Proteomes" id="UP000292347">
    <property type="component" value="Unassembled WGS sequence"/>
</dbReference>
<keyword evidence="3" id="KW-0408">Iron</keyword>
<comment type="caution">
    <text evidence="4">The sequence shown here is derived from an EMBL/GenBank/DDBJ whole genome shotgun (WGS) entry which is preliminary data.</text>
</comment>
<proteinExistence type="predicted"/>
<name>A0A4Q2IQA4_9SPHN</name>
<evidence type="ECO:0000256" key="3">
    <source>
        <dbReference type="ARBA" id="ARBA00023004"/>
    </source>
</evidence>
<dbReference type="GO" id="GO:0009055">
    <property type="term" value="F:electron transfer activity"/>
    <property type="evidence" value="ECO:0007669"/>
    <property type="project" value="InterPro"/>
</dbReference>
<evidence type="ECO:0000313" key="5">
    <source>
        <dbReference type="Proteomes" id="UP000292347"/>
    </source>
</evidence>
<reference evidence="4 5" key="1">
    <citation type="submission" date="2019-01" db="EMBL/GenBank/DDBJ databases">
        <title>Sphingomonas mucosissima sp. nov. and Sphingomonas desiccabilis sp. nov., from biological soil crusts in the Colorado Plateau, USA.</title>
        <authorList>
            <person name="Zhu D."/>
        </authorList>
    </citation>
    <scope>NUCLEOTIDE SEQUENCE [LARGE SCALE GENOMIC DNA]</scope>
    <source>
        <strain evidence="4 5">CP1D</strain>
    </source>
</reference>
<keyword evidence="2" id="KW-0479">Metal-binding</keyword>
<dbReference type="AlphaFoldDB" id="A0A4Q2IQA4"/>
<evidence type="ECO:0000256" key="1">
    <source>
        <dbReference type="ARBA" id="ARBA00022617"/>
    </source>
</evidence>
<sequence length="136" mass="14336">MPSELRFVLILTGIATIAGAASVFGIYRQDSLQTRTQAEAMTGGDVTAGKAAIGRYHCGACHRVPGIAGATGTTGPALNGIAVRAEIAGVLVNDPKNLTRWLRQPQQVLPGNGMPDQGVTERDARDMAAYLYTLKR</sequence>
<accession>A0A4Q2IQA4</accession>
<keyword evidence="1" id="KW-0349">Heme</keyword>
<dbReference type="Gene3D" id="1.10.760.10">
    <property type="entry name" value="Cytochrome c-like domain"/>
    <property type="match status" value="1"/>
</dbReference>
<dbReference type="PROSITE" id="PS51007">
    <property type="entry name" value="CYTC"/>
    <property type="match status" value="1"/>
</dbReference>
<dbReference type="Pfam" id="PF00034">
    <property type="entry name" value="Cytochrom_C"/>
    <property type="match status" value="1"/>
</dbReference>
<protein>
    <submittedName>
        <fullName evidence="4">C-type cytochrome</fullName>
    </submittedName>
</protein>
<dbReference type="InterPro" id="IPR036909">
    <property type="entry name" value="Cyt_c-like_dom_sf"/>
</dbReference>
<gene>
    <name evidence="4" type="ORF">EO081_13690</name>
</gene>